<keyword evidence="3" id="KW-1185">Reference proteome</keyword>
<dbReference type="Proteomes" id="UP001145072">
    <property type="component" value="Unassembled WGS sequence"/>
</dbReference>
<protein>
    <submittedName>
        <fullName evidence="2">Beta-lactamase family protein</fullName>
    </submittedName>
</protein>
<evidence type="ECO:0000313" key="2">
    <source>
        <dbReference type="EMBL" id="MDC3422001.1"/>
    </source>
</evidence>
<reference evidence="2" key="1">
    <citation type="submission" date="2022-06" db="EMBL/GenBank/DDBJ databases">
        <title>Aquibacillus sp. a new bacterium isolated from soil saline samples.</title>
        <authorList>
            <person name="Galisteo C."/>
            <person name="De La Haba R."/>
            <person name="Sanchez-Porro C."/>
            <person name="Ventosa A."/>
        </authorList>
    </citation>
    <scope>NUCLEOTIDE SEQUENCE</scope>
    <source>
        <strain evidence="2">JCM 12387</strain>
    </source>
</reference>
<dbReference type="InterPro" id="IPR050789">
    <property type="entry name" value="Diverse_Enzym_Activities"/>
</dbReference>
<feature type="domain" description="Beta-lactamase-related" evidence="1">
    <location>
        <begin position="18"/>
        <end position="369"/>
    </location>
</feature>
<dbReference type="SUPFAM" id="SSF56601">
    <property type="entry name" value="beta-lactamase/transpeptidase-like"/>
    <property type="match status" value="1"/>
</dbReference>
<dbReference type="PANTHER" id="PTHR43283:SF3">
    <property type="entry name" value="BETA-LACTAMASE FAMILY PROTEIN (AFU_ORTHOLOGUE AFUA_5G07500)"/>
    <property type="match status" value="1"/>
</dbReference>
<proteinExistence type="predicted"/>
<evidence type="ECO:0000259" key="1">
    <source>
        <dbReference type="Pfam" id="PF00144"/>
    </source>
</evidence>
<dbReference type="RefSeq" id="WP_259870326.1">
    <property type="nucleotide sequence ID" value="NZ_JAMQJZ010000015.1"/>
</dbReference>
<dbReference type="Gene3D" id="3.40.710.10">
    <property type="entry name" value="DD-peptidase/beta-lactamase superfamily"/>
    <property type="match status" value="1"/>
</dbReference>
<dbReference type="InterPro" id="IPR001466">
    <property type="entry name" value="Beta-lactam-related"/>
</dbReference>
<sequence length="384" mass="43217">MTLSSKLNNLLNSFVEKGPTGCSMQVMHQGKNIFEQYVGYADMETNTPISPDSIFRLHSLTKVVTCTAALILYERGEFLLHDPLEEYLPEFKNMQVYKKDNQGEIYTTASQRSITVKDLFTMTSGLTYPGDGSETERQAGIAMEKLKKENKLSNRQLSKALAAIPLAFEPGKEWRYGLSHDVLGALIEVISGKSLGDFIKDNIFEPLDMNDTFFIVPENKVNRLACLYNRSEEGELSRNTAFDEHFQPESSYESGGAGLLSTLNNFSRFAHMLASGGEWNGQRILGEKTINLMTMNHLNEEQMQQFNWDYLRGYGYGLGVRTMINPAQGGSNSSIGEFGWSGLAGTWVMIDPKEKISAVYMQQMFPNFEAYHQPRLRSVIYGSL</sequence>
<organism evidence="2 3">
    <name type="scientific">Aquibacillus koreensis</name>
    <dbReference type="NCBI Taxonomy" id="279446"/>
    <lineage>
        <taxon>Bacteria</taxon>
        <taxon>Bacillati</taxon>
        <taxon>Bacillota</taxon>
        <taxon>Bacilli</taxon>
        <taxon>Bacillales</taxon>
        <taxon>Bacillaceae</taxon>
        <taxon>Aquibacillus</taxon>
    </lineage>
</organism>
<dbReference type="AlphaFoldDB" id="A0A9X3WPN3"/>
<dbReference type="PANTHER" id="PTHR43283">
    <property type="entry name" value="BETA-LACTAMASE-RELATED"/>
    <property type="match status" value="1"/>
</dbReference>
<accession>A0A9X3WPN3</accession>
<name>A0A9X3WPN3_9BACI</name>
<evidence type="ECO:0000313" key="3">
    <source>
        <dbReference type="Proteomes" id="UP001145072"/>
    </source>
</evidence>
<dbReference type="InterPro" id="IPR012338">
    <property type="entry name" value="Beta-lactam/transpept-like"/>
</dbReference>
<gene>
    <name evidence="2" type="ORF">NC661_16640</name>
</gene>
<dbReference type="EMBL" id="JAMQJZ010000015">
    <property type="protein sequence ID" value="MDC3422001.1"/>
    <property type="molecule type" value="Genomic_DNA"/>
</dbReference>
<comment type="caution">
    <text evidence="2">The sequence shown here is derived from an EMBL/GenBank/DDBJ whole genome shotgun (WGS) entry which is preliminary data.</text>
</comment>
<dbReference type="Pfam" id="PF00144">
    <property type="entry name" value="Beta-lactamase"/>
    <property type="match status" value="1"/>
</dbReference>